<evidence type="ECO:0000256" key="1">
    <source>
        <dbReference type="SAM" id="SignalP"/>
    </source>
</evidence>
<sequence>MKTSTAVIAAAAAAGIAVLVPAGASAAPQRCVSAKPTPDFYAAGRISTTPVTDTNRRCTTIAVSGIRDAADPSDTCQTFLVALTNPGADPTYTEPVPACAGGRTVLATGIPAGTEFRVIYQVDYIDPAPQVVRFNVWY</sequence>
<evidence type="ECO:0000313" key="3">
    <source>
        <dbReference type="Proteomes" id="UP000198688"/>
    </source>
</evidence>
<keyword evidence="1" id="KW-0732">Signal</keyword>
<dbReference type="Proteomes" id="UP000198688">
    <property type="component" value="Chromosome I"/>
</dbReference>
<keyword evidence="3" id="KW-1185">Reference proteome</keyword>
<dbReference type="EMBL" id="LT629758">
    <property type="protein sequence ID" value="SDT20924.1"/>
    <property type="molecule type" value="Genomic_DNA"/>
</dbReference>
<evidence type="ECO:0000313" key="2">
    <source>
        <dbReference type="EMBL" id="SDT20924.1"/>
    </source>
</evidence>
<dbReference type="RefSeq" id="WP_092544964.1">
    <property type="nucleotide sequence ID" value="NZ_BOMJ01000001.1"/>
</dbReference>
<name>A0A1H1YHR2_9ACTN</name>
<proteinExistence type="predicted"/>
<reference evidence="2 3" key="1">
    <citation type="submission" date="2016-10" db="EMBL/GenBank/DDBJ databases">
        <authorList>
            <person name="de Groot N.N."/>
        </authorList>
    </citation>
    <scope>NUCLEOTIDE SEQUENCE [LARGE SCALE GENOMIC DNA]</scope>
    <source>
        <strain evidence="2 3">DSM 43941</strain>
    </source>
</reference>
<dbReference type="OrthoDB" id="3297513at2"/>
<dbReference type="AlphaFoldDB" id="A0A1H1YHR2"/>
<gene>
    <name evidence="2" type="ORF">SAMN04489716_2857</name>
</gene>
<organism evidence="2 3">
    <name type="scientific">Actinoplanes derwentensis</name>
    <dbReference type="NCBI Taxonomy" id="113562"/>
    <lineage>
        <taxon>Bacteria</taxon>
        <taxon>Bacillati</taxon>
        <taxon>Actinomycetota</taxon>
        <taxon>Actinomycetes</taxon>
        <taxon>Micromonosporales</taxon>
        <taxon>Micromonosporaceae</taxon>
        <taxon>Actinoplanes</taxon>
    </lineage>
</organism>
<protein>
    <recommendedName>
        <fullName evidence="4">DUF4352 domain-containing protein</fullName>
    </recommendedName>
</protein>
<accession>A0A1H1YHR2</accession>
<evidence type="ECO:0008006" key="4">
    <source>
        <dbReference type="Google" id="ProtNLM"/>
    </source>
</evidence>
<feature type="chain" id="PRO_5009266605" description="DUF4352 domain-containing protein" evidence="1">
    <location>
        <begin position="27"/>
        <end position="138"/>
    </location>
</feature>
<feature type="signal peptide" evidence="1">
    <location>
        <begin position="1"/>
        <end position="26"/>
    </location>
</feature>